<dbReference type="PANTHER" id="PTHR45138:SF9">
    <property type="entry name" value="DIGUANYLATE CYCLASE DGCM-RELATED"/>
    <property type="match status" value="1"/>
</dbReference>
<dbReference type="InterPro" id="IPR050469">
    <property type="entry name" value="Diguanylate_Cyclase"/>
</dbReference>
<protein>
    <recommendedName>
        <fullName evidence="1">diguanylate cyclase</fullName>
        <ecNumber evidence="1">2.7.7.65</ecNumber>
    </recommendedName>
</protein>
<dbReference type="NCBIfam" id="TIGR00254">
    <property type="entry name" value="GGDEF"/>
    <property type="match status" value="1"/>
</dbReference>
<dbReference type="SUPFAM" id="SSF55073">
    <property type="entry name" value="Nucleotide cyclase"/>
    <property type="match status" value="1"/>
</dbReference>
<dbReference type="SUPFAM" id="SSF48452">
    <property type="entry name" value="TPR-like"/>
    <property type="match status" value="2"/>
</dbReference>
<organism evidence="5 6">
    <name type="scientific">Pseudoxanthomonas japonensis</name>
    <dbReference type="NCBI Taxonomy" id="69284"/>
    <lineage>
        <taxon>Bacteria</taxon>
        <taxon>Pseudomonadati</taxon>
        <taxon>Pseudomonadota</taxon>
        <taxon>Gammaproteobacteria</taxon>
        <taxon>Lysobacterales</taxon>
        <taxon>Lysobacteraceae</taxon>
        <taxon>Pseudoxanthomonas</taxon>
    </lineage>
</organism>
<accession>A0ABQ6ZI84</accession>
<keyword evidence="6" id="KW-1185">Reference proteome</keyword>
<proteinExistence type="predicted"/>
<sequence length="642" mass="69454">MPTPATPLPVPLLPWLLGLALLAGLPSSRAQGTQPVVDQRADEVKRCLQLRRDAPLVAVALAESLLREPDLAVEDEVKIYSCLGIAAGLSGDRTRAVEAGAQMERLVKEHPRLPAQFRARAYSQAGSVFHGAGQIRRAEAAYLDAQGLAAQLPAEEAALFQATTLANIGLIHTDYLDSPEIADGYYRKALAAADSVGLEDPLILHNHALNLVALGRTDEAMAVIDHGEAVARRKQAQSVVDRLRAERAGLWIAQGRLAQARPLLDAVISAQQASADKPGLAGSLAKLSTLQRLSGDYAGALATAKRAWSNVDGTPQPQKQREVLRAWMAAHAAQGQADDAMDVGARLHALDMQALKEQRLELLADLQARSESAAAQRELATMRHQAQIRVLNDEKSTLLRRYGIALLVLLVLAGVGFGLLQRRKNRQLRKVSATDPLTGLRNRRAATEAMKAISSQRPVAGTRHVLFLIDIDHFKKVNDGFGHHAGDQVLIALAHRLREIGRVDDVIARWGGEEFLMACADLTEAQACTVASRLHEALCEVHELAPRQQWPLTVSLGFAPFPFFDNATGGWDYALRMADRALYAAKDRRNAWAGLWGRTLPAGATLQALLEAPEEAVRSGAIELVASYAVERLPQVPASRAA</sequence>
<comment type="caution">
    <text evidence="5">The sequence shown here is derived from an EMBL/GenBank/DDBJ whole genome shotgun (WGS) entry which is preliminary data.</text>
</comment>
<dbReference type="CDD" id="cd01949">
    <property type="entry name" value="GGDEF"/>
    <property type="match status" value="1"/>
</dbReference>
<dbReference type="Gene3D" id="3.30.70.270">
    <property type="match status" value="1"/>
</dbReference>
<keyword evidence="3" id="KW-0472">Membrane</keyword>
<dbReference type="Proteomes" id="UP000781710">
    <property type="component" value="Unassembled WGS sequence"/>
</dbReference>
<keyword evidence="3" id="KW-0812">Transmembrane</keyword>
<dbReference type="InterPro" id="IPR029787">
    <property type="entry name" value="Nucleotide_cyclase"/>
</dbReference>
<name>A0ABQ6ZI84_9GAMM</name>
<evidence type="ECO:0000313" key="5">
    <source>
        <dbReference type="EMBL" id="KAF1725649.1"/>
    </source>
</evidence>
<feature type="transmembrane region" description="Helical" evidence="3">
    <location>
        <begin position="402"/>
        <end position="420"/>
    </location>
</feature>
<dbReference type="InterPro" id="IPR043128">
    <property type="entry name" value="Rev_trsase/Diguanyl_cyclase"/>
</dbReference>
<dbReference type="PROSITE" id="PS50887">
    <property type="entry name" value="GGDEF"/>
    <property type="match status" value="1"/>
</dbReference>
<evidence type="ECO:0000256" key="1">
    <source>
        <dbReference type="ARBA" id="ARBA00012528"/>
    </source>
</evidence>
<dbReference type="InterPro" id="IPR000160">
    <property type="entry name" value="GGDEF_dom"/>
</dbReference>
<dbReference type="EMBL" id="PDWW01000008">
    <property type="protein sequence ID" value="KAF1725649.1"/>
    <property type="molecule type" value="Genomic_DNA"/>
</dbReference>
<gene>
    <name evidence="5" type="ORF">CSC78_07920</name>
</gene>
<dbReference type="PANTHER" id="PTHR45138">
    <property type="entry name" value="REGULATORY COMPONENTS OF SENSORY TRANSDUCTION SYSTEM"/>
    <property type="match status" value="1"/>
</dbReference>
<evidence type="ECO:0000313" key="6">
    <source>
        <dbReference type="Proteomes" id="UP000781710"/>
    </source>
</evidence>
<dbReference type="Gene3D" id="1.25.40.10">
    <property type="entry name" value="Tetratricopeptide repeat domain"/>
    <property type="match status" value="1"/>
</dbReference>
<dbReference type="RefSeq" id="WP_162337367.1">
    <property type="nucleotide sequence ID" value="NZ_JBHSRQ010000016.1"/>
</dbReference>
<comment type="catalytic activity">
    <reaction evidence="2">
        <text>2 GTP = 3',3'-c-di-GMP + 2 diphosphate</text>
        <dbReference type="Rhea" id="RHEA:24898"/>
        <dbReference type="ChEBI" id="CHEBI:33019"/>
        <dbReference type="ChEBI" id="CHEBI:37565"/>
        <dbReference type="ChEBI" id="CHEBI:58805"/>
        <dbReference type="EC" id="2.7.7.65"/>
    </reaction>
</comment>
<dbReference type="Pfam" id="PF00990">
    <property type="entry name" value="GGDEF"/>
    <property type="match status" value="1"/>
</dbReference>
<reference evidence="5 6" key="1">
    <citation type="submission" date="2017-10" db="EMBL/GenBank/DDBJ databases">
        <title>Whole genome sequencing of members of genus Pseudoxanthomonas.</title>
        <authorList>
            <person name="Kumar S."/>
            <person name="Bansal K."/>
            <person name="Kaur A."/>
            <person name="Patil P."/>
            <person name="Sharma S."/>
            <person name="Patil P.B."/>
        </authorList>
    </citation>
    <scope>NUCLEOTIDE SEQUENCE [LARGE SCALE GENOMIC DNA]</scope>
    <source>
        <strain evidence="5 6">DSM 17109</strain>
    </source>
</reference>
<keyword evidence="3" id="KW-1133">Transmembrane helix</keyword>
<dbReference type="EC" id="2.7.7.65" evidence="1"/>
<dbReference type="SMART" id="SM00267">
    <property type="entry name" value="GGDEF"/>
    <property type="match status" value="1"/>
</dbReference>
<evidence type="ECO:0000256" key="2">
    <source>
        <dbReference type="ARBA" id="ARBA00034247"/>
    </source>
</evidence>
<dbReference type="InterPro" id="IPR011990">
    <property type="entry name" value="TPR-like_helical_dom_sf"/>
</dbReference>
<evidence type="ECO:0000259" key="4">
    <source>
        <dbReference type="PROSITE" id="PS50887"/>
    </source>
</evidence>
<evidence type="ECO:0000256" key="3">
    <source>
        <dbReference type="SAM" id="Phobius"/>
    </source>
</evidence>
<feature type="domain" description="GGDEF" evidence="4">
    <location>
        <begin position="462"/>
        <end position="597"/>
    </location>
</feature>